<proteinExistence type="predicted"/>
<dbReference type="AlphaFoldDB" id="A0A8K0TJG7"/>
<organism evidence="2 3">
    <name type="scientific">Plectosphaerella cucumerina</name>
    <dbReference type="NCBI Taxonomy" id="40658"/>
    <lineage>
        <taxon>Eukaryota</taxon>
        <taxon>Fungi</taxon>
        <taxon>Dikarya</taxon>
        <taxon>Ascomycota</taxon>
        <taxon>Pezizomycotina</taxon>
        <taxon>Sordariomycetes</taxon>
        <taxon>Hypocreomycetidae</taxon>
        <taxon>Glomerellales</taxon>
        <taxon>Plectosphaerellaceae</taxon>
        <taxon>Plectosphaerella</taxon>
    </lineage>
</organism>
<dbReference type="PROSITE" id="PS00299">
    <property type="entry name" value="UBIQUITIN_1"/>
    <property type="match status" value="1"/>
</dbReference>
<evidence type="ECO:0000313" key="3">
    <source>
        <dbReference type="Proteomes" id="UP000813385"/>
    </source>
</evidence>
<reference evidence="2" key="1">
    <citation type="journal article" date="2021" name="Nat. Commun.">
        <title>Genetic determinants of endophytism in the Arabidopsis root mycobiome.</title>
        <authorList>
            <person name="Mesny F."/>
            <person name="Miyauchi S."/>
            <person name="Thiergart T."/>
            <person name="Pickel B."/>
            <person name="Atanasova L."/>
            <person name="Karlsson M."/>
            <person name="Huettel B."/>
            <person name="Barry K.W."/>
            <person name="Haridas S."/>
            <person name="Chen C."/>
            <person name="Bauer D."/>
            <person name="Andreopoulos W."/>
            <person name="Pangilinan J."/>
            <person name="LaButti K."/>
            <person name="Riley R."/>
            <person name="Lipzen A."/>
            <person name="Clum A."/>
            <person name="Drula E."/>
            <person name="Henrissat B."/>
            <person name="Kohler A."/>
            <person name="Grigoriev I.V."/>
            <person name="Martin F.M."/>
            <person name="Hacquard S."/>
        </authorList>
    </citation>
    <scope>NUCLEOTIDE SEQUENCE</scope>
    <source>
        <strain evidence="2">MPI-CAGE-AT-0016</strain>
    </source>
</reference>
<dbReference type="InterPro" id="IPR000626">
    <property type="entry name" value="Ubiquitin-like_dom"/>
</dbReference>
<dbReference type="InterPro" id="IPR050158">
    <property type="entry name" value="Ubiquitin_ubiquitin-like"/>
</dbReference>
<keyword evidence="3" id="KW-1185">Reference proteome</keyword>
<protein>
    <recommendedName>
        <fullName evidence="1">Ubiquitin-like domain-containing protein</fullName>
    </recommendedName>
</protein>
<dbReference type="InterPro" id="IPR029071">
    <property type="entry name" value="Ubiquitin-like_domsf"/>
</dbReference>
<dbReference type="SMART" id="SM00213">
    <property type="entry name" value="UBQ"/>
    <property type="match status" value="1"/>
</dbReference>
<dbReference type="PANTHER" id="PTHR10666">
    <property type="entry name" value="UBIQUITIN"/>
    <property type="match status" value="1"/>
</dbReference>
<dbReference type="PRINTS" id="PR00348">
    <property type="entry name" value="UBIQUITIN"/>
</dbReference>
<dbReference type="InterPro" id="IPR019954">
    <property type="entry name" value="Ubiquitin_CS"/>
</dbReference>
<dbReference type="SUPFAM" id="SSF54236">
    <property type="entry name" value="Ubiquitin-like"/>
    <property type="match status" value="1"/>
</dbReference>
<comment type="caution">
    <text evidence="2">The sequence shown here is derived from an EMBL/GenBank/DDBJ whole genome shotgun (WGS) entry which is preliminary data.</text>
</comment>
<dbReference type="InterPro" id="IPR019956">
    <property type="entry name" value="Ubiquitin_dom"/>
</dbReference>
<gene>
    <name evidence="2" type="ORF">B0T11DRAFT_353395</name>
</gene>
<sequence>MPVAILVHGYRNRVIGYPCSWQDLMIKVRRFLSLGDMDEDKIIITVHPDWSDVPLELDSSALPNFRLPDRCRMMVSLDGEGNKSFCFDSDDEESDSILNSPSRSVDIQIKTLTGKTIPMRVRLDMNVLAVKGLIQDREGIPTDQQRLVFAGHVLKDSSTLSDVSVQEGSDIHLVLPMRGAKPAIYLMTRDTIPNLAVGVYLSDDWELTVIYPPMKDVESTPSKSSVAWTVDVGADSIMFDHATDIYASCLFWEAETVLPKSGTVIHNRSFTPNTPNLTPARSRLLERDELIPYLYKCLEALCLTPAMRTDFITFWLPKFYELHQKNFDIALNFVEQAEYEKAARLTFSKKPDAVVRVFMVFGGVPRNTEEHNVWMANQGGPATPEGWRDVVGVTKKILDVMADNRKFRAVEWGAMHAIPDM</sequence>
<dbReference type="Gene3D" id="3.10.20.90">
    <property type="entry name" value="Phosphatidylinositol 3-kinase Catalytic Subunit, Chain A, domain 1"/>
    <property type="match status" value="1"/>
</dbReference>
<dbReference type="Proteomes" id="UP000813385">
    <property type="component" value="Unassembled WGS sequence"/>
</dbReference>
<accession>A0A8K0TJG7</accession>
<dbReference type="EMBL" id="JAGPXD010000003">
    <property type="protein sequence ID" value="KAH7363264.1"/>
    <property type="molecule type" value="Genomic_DNA"/>
</dbReference>
<dbReference type="OrthoDB" id="428577at2759"/>
<name>A0A8K0TJG7_9PEZI</name>
<dbReference type="PROSITE" id="PS50053">
    <property type="entry name" value="UBIQUITIN_2"/>
    <property type="match status" value="1"/>
</dbReference>
<dbReference type="Pfam" id="PF00240">
    <property type="entry name" value="ubiquitin"/>
    <property type="match status" value="1"/>
</dbReference>
<evidence type="ECO:0000259" key="1">
    <source>
        <dbReference type="PROSITE" id="PS50053"/>
    </source>
</evidence>
<feature type="domain" description="Ubiquitin-like" evidence="1">
    <location>
        <begin position="105"/>
        <end position="180"/>
    </location>
</feature>
<evidence type="ECO:0000313" key="2">
    <source>
        <dbReference type="EMBL" id="KAH7363264.1"/>
    </source>
</evidence>